<evidence type="ECO:0000313" key="1">
    <source>
        <dbReference type="EMBL" id="KKK45773.1"/>
    </source>
</evidence>
<dbReference type="PANTHER" id="PTHR43017">
    <property type="entry name" value="GALACTOSIDE O-ACETYLTRANSFERASE"/>
    <property type="match status" value="1"/>
</dbReference>
<dbReference type="InterPro" id="IPR011004">
    <property type="entry name" value="Trimer_LpxA-like_sf"/>
</dbReference>
<reference evidence="1" key="1">
    <citation type="journal article" date="2015" name="Nature">
        <title>Complex archaea that bridge the gap between prokaryotes and eukaryotes.</title>
        <authorList>
            <person name="Spang A."/>
            <person name="Saw J.H."/>
            <person name="Jorgensen S.L."/>
            <person name="Zaremba-Niedzwiedzka K."/>
            <person name="Martijn J."/>
            <person name="Lind A.E."/>
            <person name="van Eijk R."/>
            <person name="Schleper C."/>
            <person name="Guy L."/>
            <person name="Ettema T.J."/>
        </authorList>
    </citation>
    <scope>NUCLEOTIDE SEQUENCE</scope>
</reference>
<sequence length="141" mass="15857">VQWGPVKIGNRTWLPHAWVNPGVELGDNTVVAAGSVVTKSMPSGCLVAGVPAKVIKENVYPRVLEIDELNDLLIERLSMLDFPIDIVKGRVSIDYELTIFDIPKRIIWGNVSKESELIKNQLRRNGIRFRYTDKGGGYKPW</sequence>
<dbReference type="SUPFAM" id="SSF51161">
    <property type="entry name" value="Trimeric LpxA-like enzymes"/>
    <property type="match status" value="1"/>
</dbReference>
<dbReference type="PANTHER" id="PTHR43017:SF1">
    <property type="entry name" value="ACETYLTRANSFERASE YJL218W-RELATED"/>
    <property type="match status" value="1"/>
</dbReference>
<name>A0A0F8VN27_9ZZZZ</name>
<dbReference type="Gene3D" id="2.160.10.10">
    <property type="entry name" value="Hexapeptide repeat proteins"/>
    <property type="match status" value="1"/>
</dbReference>
<dbReference type="GO" id="GO:0008870">
    <property type="term" value="F:galactoside O-acetyltransferase activity"/>
    <property type="evidence" value="ECO:0007669"/>
    <property type="project" value="TreeGrafter"/>
</dbReference>
<evidence type="ECO:0008006" key="2">
    <source>
        <dbReference type="Google" id="ProtNLM"/>
    </source>
</evidence>
<dbReference type="EMBL" id="LAZR01070062">
    <property type="protein sequence ID" value="KKK45773.1"/>
    <property type="molecule type" value="Genomic_DNA"/>
</dbReference>
<dbReference type="InterPro" id="IPR039369">
    <property type="entry name" value="LacA-like"/>
</dbReference>
<comment type="caution">
    <text evidence="1">The sequence shown here is derived from an EMBL/GenBank/DDBJ whole genome shotgun (WGS) entry which is preliminary data.</text>
</comment>
<protein>
    <recommendedName>
        <fullName evidence="2">Acyltransferase</fullName>
    </recommendedName>
</protein>
<organism evidence="1">
    <name type="scientific">marine sediment metagenome</name>
    <dbReference type="NCBI Taxonomy" id="412755"/>
    <lineage>
        <taxon>unclassified sequences</taxon>
        <taxon>metagenomes</taxon>
        <taxon>ecological metagenomes</taxon>
    </lineage>
</organism>
<gene>
    <name evidence="1" type="ORF">LCGC14_3164960</name>
</gene>
<feature type="non-terminal residue" evidence="1">
    <location>
        <position position="1"/>
    </location>
</feature>
<proteinExistence type="predicted"/>
<dbReference type="AlphaFoldDB" id="A0A0F8VN27"/>
<accession>A0A0F8VN27</accession>